<dbReference type="InterPro" id="IPR036249">
    <property type="entry name" value="Thioredoxin-like_sf"/>
</dbReference>
<evidence type="ECO:0000313" key="2">
    <source>
        <dbReference type="EMBL" id="MFE5984531.1"/>
    </source>
</evidence>
<dbReference type="CDD" id="cd02970">
    <property type="entry name" value="PRX_like2"/>
    <property type="match status" value="1"/>
</dbReference>
<dbReference type="EC" id="1.11.1.24" evidence="2"/>
<comment type="caution">
    <text evidence="2">The sequence shown here is derived from an EMBL/GenBank/DDBJ whole genome shotgun (WGS) entry which is preliminary data.</text>
</comment>
<reference evidence="2 3" key="1">
    <citation type="submission" date="2024-09" db="EMBL/GenBank/DDBJ databases">
        <title>The Natural Products Discovery Center: Release of the First 8490 Sequenced Strains for Exploring Actinobacteria Biosynthetic Diversity.</title>
        <authorList>
            <person name="Kalkreuter E."/>
            <person name="Kautsar S.A."/>
            <person name="Yang D."/>
            <person name="Bader C.D."/>
            <person name="Teijaro C.N."/>
            <person name="Fluegel L."/>
            <person name="Davis C.M."/>
            <person name="Simpson J.R."/>
            <person name="Lauterbach L."/>
            <person name="Steele A.D."/>
            <person name="Gui C."/>
            <person name="Meng S."/>
            <person name="Li G."/>
            <person name="Viehrig K."/>
            <person name="Ye F."/>
            <person name="Su P."/>
            <person name="Kiefer A.F."/>
            <person name="Nichols A."/>
            <person name="Cepeda A.J."/>
            <person name="Yan W."/>
            <person name="Fan B."/>
            <person name="Jiang Y."/>
            <person name="Adhikari A."/>
            <person name="Zheng C.-J."/>
            <person name="Schuster L."/>
            <person name="Cowan T.M."/>
            <person name="Smanski M.J."/>
            <person name="Chevrette M.G."/>
            <person name="De Carvalho L.P.S."/>
            <person name="Shen B."/>
        </authorList>
    </citation>
    <scope>NUCLEOTIDE SEQUENCE [LARGE SCALE GENOMIC DNA]</scope>
    <source>
        <strain evidence="2 3">NPDC056472</strain>
    </source>
</reference>
<proteinExistence type="predicted"/>
<evidence type="ECO:0000259" key="1">
    <source>
        <dbReference type="PROSITE" id="PS51352"/>
    </source>
</evidence>
<protein>
    <submittedName>
        <fullName evidence="2">Peroxiredoxin family protein</fullName>
        <ecNumber evidence="2">1.11.1.24</ecNumber>
    </submittedName>
</protein>
<feature type="domain" description="Thioredoxin" evidence="1">
    <location>
        <begin position="3"/>
        <end position="181"/>
    </location>
</feature>
<dbReference type="Pfam" id="PF00578">
    <property type="entry name" value="AhpC-TSA"/>
    <property type="match status" value="1"/>
</dbReference>
<dbReference type="Proteomes" id="UP001600424">
    <property type="component" value="Unassembled WGS sequence"/>
</dbReference>
<accession>A0ABW6J3M6</accession>
<keyword evidence="3" id="KW-1185">Reference proteome</keyword>
<dbReference type="GO" id="GO:0140824">
    <property type="term" value="F:thioredoxin-dependent peroxiredoxin activity"/>
    <property type="evidence" value="ECO:0007669"/>
    <property type="project" value="UniProtKB-EC"/>
</dbReference>
<keyword evidence="2" id="KW-0560">Oxidoreductase</keyword>
<dbReference type="PROSITE" id="PS51352">
    <property type="entry name" value="THIOREDOXIN_2"/>
    <property type="match status" value="1"/>
</dbReference>
<dbReference type="InterPro" id="IPR000866">
    <property type="entry name" value="AhpC/TSA"/>
</dbReference>
<sequence>MRLEAGRKAPEIEGSDMFGEPVSTQDLAGRTVILKFYRFAACPICNLHVRELVRRAGELEAAGVVPVAVFHSPAHKLRKSLDGYQVPFTVIADPQKRLFRAYGVESSLGGMFTGAVARDYGRAMRAGIFSRPIGHEGGIQGHPANFLIDSEGVLRLAHYGRDYADTMGVDAVLDAVTAMPALRLS</sequence>
<dbReference type="RefSeq" id="WP_386251230.1">
    <property type="nucleotide sequence ID" value="NZ_JBHTRV010000035.1"/>
</dbReference>
<dbReference type="InterPro" id="IPR050553">
    <property type="entry name" value="Thioredoxin_ResA/DsbE_sf"/>
</dbReference>
<dbReference type="PANTHER" id="PTHR42852">
    <property type="entry name" value="THIOL:DISULFIDE INTERCHANGE PROTEIN DSBE"/>
    <property type="match status" value="1"/>
</dbReference>
<organism evidence="2 3">
    <name type="scientific">Streptomyces wedmorensis</name>
    <dbReference type="NCBI Taxonomy" id="43759"/>
    <lineage>
        <taxon>Bacteria</taxon>
        <taxon>Bacillati</taxon>
        <taxon>Actinomycetota</taxon>
        <taxon>Actinomycetes</taxon>
        <taxon>Kitasatosporales</taxon>
        <taxon>Streptomycetaceae</taxon>
        <taxon>Streptomyces</taxon>
    </lineage>
</organism>
<dbReference type="EMBL" id="JBHTRV010000035">
    <property type="protein sequence ID" value="MFE5984531.1"/>
    <property type="molecule type" value="Genomic_DNA"/>
</dbReference>
<dbReference type="PANTHER" id="PTHR42852:SF13">
    <property type="entry name" value="PROTEIN DIPZ"/>
    <property type="match status" value="1"/>
</dbReference>
<dbReference type="SUPFAM" id="SSF52833">
    <property type="entry name" value="Thioredoxin-like"/>
    <property type="match status" value="1"/>
</dbReference>
<dbReference type="Gene3D" id="3.40.30.10">
    <property type="entry name" value="Glutaredoxin"/>
    <property type="match status" value="1"/>
</dbReference>
<dbReference type="InterPro" id="IPR013766">
    <property type="entry name" value="Thioredoxin_domain"/>
</dbReference>
<keyword evidence="2" id="KW-0575">Peroxidase</keyword>
<name>A0ABW6J3M6_STRWE</name>
<evidence type="ECO:0000313" key="3">
    <source>
        <dbReference type="Proteomes" id="UP001600424"/>
    </source>
</evidence>
<gene>
    <name evidence="2" type="ORF">ACFQ63_33160</name>
</gene>